<evidence type="ECO:0008006" key="4">
    <source>
        <dbReference type="Google" id="ProtNLM"/>
    </source>
</evidence>
<sequence length="571" mass="59132">MSATDDDGDGDGGPGRREVAHRIFAAEFDDASLSYSESDEERAPNYVVTPTGARVNRLFAVGVLTAVEAVNEETLRARIADPTGAFVSYAGQYQPDEMAFLDRTTPPAFLALTGKARTFEPEDSDRVFTSVRPESINEVDADTRDRWVVETARATLDRVRVFRDALDTGLTGDDLRTHLESQGVPAALAEGIPLAIDHYGTTTAYLEAVRTLAVETLEVVADERDEATALDLAPDEGGDVDVGPLPAGDTDLSVDVEVSAETTDSDESLAETDASSPTESDVTTTADSGAETETAADDVVSASDTGSTSTSDESTGGASTEPADTTEPDDSAETAATTANSAESQTTADAEASTTTETGASDDLGDFDAEEETPAETGADDLGDFDTGGTSSDEASESTDDSDVESPEDLDDVLDDETREAVKSEHGVGFSTGNEVDDPGEAGIDVPDADELEEMAAEADGSADPSESESADKTSPAADETAEESATSETASDDEAASDEAATADPEDVDLESAVLDAMKTEDGGNGAPREDVVSAVVAEYGVPEDAVEDAIQEALMSGLCYEAGDGLKPI</sequence>
<comment type="caution">
    <text evidence="2">The sequence shown here is derived from an EMBL/GenBank/DDBJ whole genome shotgun (WGS) entry which is preliminary data.</text>
</comment>
<evidence type="ECO:0000256" key="1">
    <source>
        <dbReference type="SAM" id="MobiDB-lite"/>
    </source>
</evidence>
<feature type="compositionally biased region" description="Acidic residues" evidence="1">
    <location>
        <begin position="447"/>
        <end position="457"/>
    </location>
</feature>
<feature type="compositionally biased region" description="Low complexity" evidence="1">
    <location>
        <begin position="297"/>
        <end position="323"/>
    </location>
</feature>
<gene>
    <name evidence="2" type="ORF">ACFPJ5_06165</name>
</gene>
<evidence type="ECO:0000313" key="3">
    <source>
        <dbReference type="Proteomes" id="UP001596201"/>
    </source>
</evidence>
<keyword evidence="3" id="KW-1185">Reference proteome</keyword>
<dbReference type="RefSeq" id="WP_227228139.1">
    <property type="nucleotide sequence ID" value="NZ_JAJCVJ010000001.1"/>
</dbReference>
<feature type="compositionally biased region" description="Acidic residues" evidence="1">
    <location>
        <begin position="394"/>
        <end position="418"/>
    </location>
</feature>
<feature type="compositionally biased region" description="Low complexity" evidence="1">
    <location>
        <begin position="474"/>
        <end position="490"/>
    </location>
</feature>
<dbReference type="AlphaFoldDB" id="A0ABD5R987"/>
<organism evidence="2 3">
    <name type="scientific">Salinirubrum litoreum</name>
    <dbReference type="NCBI Taxonomy" id="1126234"/>
    <lineage>
        <taxon>Archaea</taxon>
        <taxon>Methanobacteriati</taxon>
        <taxon>Methanobacteriota</taxon>
        <taxon>Stenosarchaea group</taxon>
        <taxon>Halobacteria</taxon>
        <taxon>Halobacteriales</taxon>
        <taxon>Haloferacaceae</taxon>
        <taxon>Salinirubrum</taxon>
    </lineage>
</organism>
<feature type="compositionally biased region" description="Acidic residues" evidence="1">
    <location>
        <begin position="363"/>
        <end position="384"/>
    </location>
</feature>
<feature type="compositionally biased region" description="Low complexity" evidence="1">
    <location>
        <begin position="333"/>
        <end position="362"/>
    </location>
</feature>
<reference evidence="2 3" key="1">
    <citation type="journal article" date="2019" name="Int. J. Syst. Evol. Microbiol.">
        <title>The Global Catalogue of Microorganisms (GCM) 10K type strain sequencing project: providing services to taxonomists for standard genome sequencing and annotation.</title>
        <authorList>
            <consortium name="The Broad Institute Genomics Platform"/>
            <consortium name="The Broad Institute Genome Sequencing Center for Infectious Disease"/>
            <person name="Wu L."/>
            <person name="Ma J."/>
        </authorList>
    </citation>
    <scope>NUCLEOTIDE SEQUENCE [LARGE SCALE GENOMIC DNA]</scope>
    <source>
        <strain evidence="2 3">CGMCC 1.12237</strain>
    </source>
</reference>
<feature type="region of interest" description="Disordered" evidence="1">
    <location>
        <begin position="228"/>
        <end position="530"/>
    </location>
</feature>
<protein>
    <recommendedName>
        <fullName evidence="4">Rpa-associated protein</fullName>
    </recommendedName>
</protein>
<feature type="compositionally biased region" description="Polar residues" evidence="1">
    <location>
        <begin position="273"/>
        <end position="287"/>
    </location>
</feature>
<evidence type="ECO:0000313" key="2">
    <source>
        <dbReference type="EMBL" id="MFC5366518.1"/>
    </source>
</evidence>
<name>A0ABD5R987_9EURY</name>
<proteinExistence type="predicted"/>
<dbReference type="EMBL" id="JBHSKX010000001">
    <property type="protein sequence ID" value="MFC5366518.1"/>
    <property type="molecule type" value="Genomic_DNA"/>
</dbReference>
<feature type="compositionally biased region" description="Basic and acidic residues" evidence="1">
    <location>
        <begin position="519"/>
        <end position="530"/>
    </location>
</feature>
<dbReference type="Proteomes" id="UP001596201">
    <property type="component" value="Unassembled WGS sequence"/>
</dbReference>
<accession>A0ABD5R987</accession>